<sequence>MFCKSMKPNQQMGKFCPAYGAGLMCVICMVIKSLKDVQQSNWQNSATFVFKICDIYVAFSGFESESFSGVWGVSHRMLDPGFKS</sequence>
<name>A0ABQ5WEH8_GLUJA</name>
<keyword evidence="1" id="KW-1133">Transmembrane helix</keyword>
<keyword evidence="1" id="KW-0812">Transmembrane</keyword>
<evidence type="ECO:0000313" key="2">
    <source>
        <dbReference type="EMBL" id="GLQ58532.1"/>
    </source>
</evidence>
<dbReference type="EMBL" id="BSNT01000015">
    <property type="protein sequence ID" value="GLQ58532.1"/>
    <property type="molecule type" value="Genomic_DNA"/>
</dbReference>
<feature type="transmembrane region" description="Helical" evidence="1">
    <location>
        <begin position="12"/>
        <end position="31"/>
    </location>
</feature>
<organism evidence="2 3">
    <name type="scientific">Gluconobacter japonicus</name>
    <dbReference type="NCBI Taxonomy" id="376620"/>
    <lineage>
        <taxon>Bacteria</taxon>
        <taxon>Pseudomonadati</taxon>
        <taxon>Pseudomonadota</taxon>
        <taxon>Alphaproteobacteria</taxon>
        <taxon>Acetobacterales</taxon>
        <taxon>Acetobacteraceae</taxon>
        <taxon>Gluconobacter</taxon>
    </lineage>
</organism>
<evidence type="ECO:0000256" key="1">
    <source>
        <dbReference type="SAM" id="Phobius"/>
    </source>
</evidence>
<reference evidence="3" key="1">
    <citation type="journal article" date="2019" name="Int. J. Syst. Evol. Microbiol.">
        <title>The Global Catalogue of Microorganisms (GCM) 10K type strain sequencing project: providing services to taxonomists for standard genome sequencing and annotation.</title>
        <authorList>
            <consortium name="The Broad Institute Genomics Platform"/>
            <consortium name="The Broad Institute Genome Sequencing Center for Infectious Disease"/>
            <person name="Wu L."/>
            <person name="Ma J."/>
        </authorList>
    </citation>
    <scope>NUCLEOTIDE SEQUENCE [LARGE SCALE GENOMIC DNA]</scope>
    <source>
        <strain evidence="3">NBRC 3271</strain>
    </source>
</reference>
<accession>A0ABQ5WEH8</accession>
<proteinExistence type="predicted"/>
<protein>
    <submittedName>
        <fullName evidence="2">Uncharacterized protein</fullName>
    </submittedName>
</protein>
<comment type="caution">
    <text evidence="2">The sequence shown here is derived from an EMBL/GenBank/DDBJ whole genome shotgun (WGS) entry which is preliminary data.</text>
</comment>
<keyword evidence="3" id="KW-1185">Reference proteome</keyword>
<gene>
    <name evidence="2" type="ORF">GCM10010937_03340</name>
</gene>
<dbReference type="Proteomes" id="UP001156613">
    <property type="component" value="Unassembled WGS sequence"/>
</dbReference>
<evidence type="ECO:0000313" key="3">
    <source>
        <dbReference type="Proteomes" id="UP001156613"/>
    </source>
</evidence>
<keyword evidence="1" id="KW-0472">Membrane</keyword>